<evidence type="ECO:0000256" key="4">
    <source>
        <dbReference type="ARBA" id="ARBA00010447"/>
    </source>
</evidence>
<sequence>MAALRSRDAPAYDVMRVRGDFPILGTRMNGRPLVYLDTAASAQKPRVVIETLKRFYEEDYANIHRGVYDLSQRATSAHDEARRKVQRFLNAADWREIVFTRNATEAINLVAASFARGRLEPGDEILVTEMEHHANIVPWQLVAAETGARIVPAPITDAGELILESFIERIGPRTKMIGVVWVSNVLGTVNPVHELVRIAHGRGVPILIDAAQAVQHIPVDVQALDADFLVFSGHKLYGPSGVGVLHAKAKHLEAMPPYQGGGDMIETVSFKGSTWNEIPFKFEAGTPDIAGIVALGAAIDYVEGLGLDAIAAHEAEMLAYATRAINQVPGVRVIGTAPEKCSVLTFAMDGVHPQDIATMLDLDGIAVRTGHHCAMPLHERFGLAASARASIGLYTTQEDIDAFVRSLHRVAEMFR</sequence>
<comment type="function">
    <text evidence="3">Catalyzes the removal of elemental sulfur atoms from cysteine to produce alanine. Seems to participate in the biosynthesis of the nitrogenase metalloclusters by providing the inorganic sulfur required for the Fe-S core formation.</text>
</comment>
<evidence type="ECO:0000313" key="12">
    <source>
        <dbReference type="EMBL" id="MEK0082664.1"/>
    </source>
</evidence>
<comment type="catalytic activity">
    <reaction evidence="10">
        <text>(sulfur carrier)-H + L-cysteine = (sulfur carrier)-SH + L-alanine</text>
        <dbReference type="Rhea" id="RHEA:43892"/>
        <dbReference type="Rhea" id="RHEA-COMP:14737"/>
        <dbReference type="Rhea" id="RHEA-COMP:14739"/>
        <dbReference type="ChEBI" id="CHEBI:29917"/>
        <dbReference type="ChEBI" id="CHEBI:35235"/>
        <dbReference type="ChEBI" id="CHEBI:57972"/>
        <dbReference type="ChEBI" id="CHEBI:64428"/>
        <dbReference type="EC" id="2.8.1.7"/>
    </reaction>
</comment>
<dbReference type="InterPro" id="IPR015424">
    <property type="entry name" value="PyrdxlP-dep_Trfase"/>
</dbReference>
<comment type="function">
    <text evidence="2">Catalyzes the removal of elemental sulfur and selenium atoms from L-cysteine, L-cystine, L-selenocysteine, and L-selenocystine to produce L-alanine.</text>
</comment>
<dbReference type="RefSeq" id="WP_418158600.1">
    <property type="nucleotide sequence ID" value="NZ_JBBLZC010000004.1"/>
</dbReference>
<dbReference type="InterPro" id="IPR016454">
    <property type="entry name" value="Cysteine_dSase"/>
</dbReference>
<evidence type="ECO:0000256" key="2">
    <source>
        <dbReference type="ARBA" id="ARBA00002824"/>
    </source>
</evidence>
<keyword evidence="13" id="KW-1185">Reference proteome</keyword>
<dbReference type="Gene3D" id="3.40.640.10">
    <property type="entry name" value="Type I PLP-dependent aspartate aminotransferase-like (Major domain)"/>
    <property type="match status" value="1"/>
</dbReference>
<dbReference type="InterPro" id="IPR000192">
    <property type="entry name" value="Aminotrans_V_dom"/>
</dbReference>
<evidence type="ECO:0000256" key="9">
    <source>
        <dbReference type="ARBA" id="ARBA00022898"/>
    </source>
</evidence>
<evidence type="ECO:0000256" key="8">
    <source>
        <dbReference type="ARBA" id="ARBA00022679"/>
    </source>
</evidence>
<dbReference type="PANTHER" id="PTHR43586">
    <property type="entry name" value="CYSTEINE DESULFURASE"/>
    <property type="match status" value="1"/>
</dbReference>
<accession>A0ABU8XQM1</accession>
<comment type="cofactor">
    <cofactor evidence="1">
        <name>pyridoxal 5'-phosphate</name>
        <dbReference type="ChEBI" id="CHEBI:597326"/>
    </cofactor>
</comment>
<protein>
    <recommendedName>
        <fullName evidence="6">Cysteine desulfurase</fullName>
        <ecNumber evidence="5">2.8.1.7</ecNumber>
    </recommendedName>
    <alternativeName>
        <fullName evidence="7">Probable cysteine desulfurase</fullName>
    </alternativeName>
</protein>
<keyword evidence="9" id="KW-0663">Pyridoxal phosphate</keyword>
<dbReference type="EC" id="2.8.1.7" evidence="5"/>
<dbReference type="Gene3D" id="3.90.1150.10">
    <property type="entry name" value="Aspartate Aminotransferase, domain 1"/>
    <property type="match status" value="1"/>
</dbReference>
<dbReference type="Pfam" id="PF00266">
    <property type="entry name" value="Aminotran_5"/>
    <property type="match status" value="1"/>
</dbReference>
<dbReference type="Proteomes" id="UP001375743">
    <property type="component" value="Unassembled WGS sequence"/>
</dbReference>
<evidence type="ECO:0000259" key="11">
    <source>
        <dbReference type="Pfam" id="PF00266"/>
    </source>
</evidence>
<dbReference type="CDD" id="cd06453">
    <property type="entry name" value="SufS_like"/>
    <property type="match status" value="1"/>
</dbReference>
<dbReference type="PIRSF" id="PIRSF005572">
    <property type="entry name" value="NifS"/>
    <property type="match status" value="1"/>
</dbReference>
<dbReference type="PANTHER" id="PTHR43586:SF8">
    <property type="entry name" value="CYSTEINE DESULFURASE 1, CHLOROPLASTIC"/>
    <property type="match status" value="1"/>
</dbReference>
<dbReference type="InterPro" id="IPR015421">
    <property type="entry name" value="PyrdxlP-dep_Trfase_major"/>
</dbReference>
<evidence type="ECO:0000256" key="1">
    <source>
        <dbReference type="ARBA" id="ARBA00001933"/>
    </source>
</evidence>
<comment type="similarity">
    <text evidence="4">Belongs to the class-V pyridoxal-phosphate-dependent aminotransferase family. Csd subfamily.</text>
</comment>
<evidence type="ECO:0000256" key="10">
    <source>
        <dbReference type="ARBA" id="ARBA00050776"/>
    </source>
</evidence>
<dbReference type="GO" id="GO:0031071">
    <property type="term" value="F:cysteine desulfurase activity"/>
    <property type="evidence" value="ECO:0007669"/>
    <property type="project" value="UniProtKB-EC"/>
</dbReference>
<evidence type="ECO:0000256" key="7">
    <source>
        <dbReference type="ARBA" id="ARBA00021850"/>
    </source>
</evidence>
<comment type="caution">
    <text evidence="12">The sequence shown here is derived from an EMBL/GenBank/DDBJ whole genome shotgun (WGS) entry which is preliminary data.</text>
</comment>
<dbReference type="EMBL" id="JBBLZC010000004">
    <property type="protein sequence ID" value="MEK0082664.1"/>
    <property type="molecule type" value="Genomic_DNA"/>
</dbReference>
<gene>
    <name evidence="12" type="ORF">U1T56_05855</name>
</gene>
<evidence type="ECO:0000256" key="5">
    <source>
        <dbReference type="ARBA" id="ARBA00012239"/>
    </source>
</evidence>
<reference evidence="12 13" key="1">
    <citation type="submission" date="2024-01" db="EMBL/GenBank/DDBJ databases">
        <title>Multi-omics insights into the function and evolution of sodium benzoate biodegradation pathways in Benzoatithermus flavus gen. nov., sp. nov. from hot spring.</title>
        <authorList>
            <person name="Hu C.-J."/>
            <person name="Li W.-J."/>
        </authorList>
    </citation>
    <scope>NUCLEOTIDE SEQUENCE [LARGE SCALE GENOMIC DNA]</scope>
    <source>
        <strain evidence="12 13">SYSU G07066</strain>
    </source>
</reference>
<evidence type="ECO:0000313" key="13">
    <source>
        <dbReference type="Proteomes" id="UP001375743"/>
    </source>
</evidence>
<feature type="domain" description="Aminotransferase class V" evidence="11">
    <location>
        <begin position="34"/>
        <end position="403"/>
    </location>
</feature>
<evidence type="ECO:0000256" key="3">
    <source>
        <dbReference type="ARBA" id="ARBA00003120"/>
    </source>
</evidence>
<keyword evidence="8 12" id="KW-0808">Transferase</keyword>
<dbReference type="NCBIfam" id="TIGR01979">
    <property type="entry name" value="sufS"/>
    <property type="match status" value="1"/>
</dbReference>
<name>A0ABU8XQM1_9PROT</name>
<proteinExistence type="inferred from homology"/>
<evidence type="ECO:0000256" key="6">
    <source>
        <dbReference type="ARBA" id="ARBA00013558"/>
    </source>
</evidence>
<dbReference type="InterPro" id="IPR010970">
    <property type="entry name" value="Cys_dSase_SufS"/>
</dbReference>
<dbReference type="InterPro" id="IPR015422">
    <property type="entry name" value="PyrdxlP-dep_Trfase_small"/>
</dbReference>
<dbReference type="SUPFAM" id="SSF53383">
    <property type="entry name" value="PLP-dependent transferases"/>
    <property type="match status" value="1"/>
</dbReference>
<organism evidence="12 13">
    <name type="scientific">Benzoatithermus flavus</name>
    <dbReference type="NCBI Taxonomy" id="3108223"/>
    <lineage>
        <taxon>Bacteria</taxon>
        <taxon>Pseudomonadati</taxon>
        <taxon>Pseudomonadota</taxon>
        <taxon>Alphaproteobacteria</taxon>
        <taxon>Geminicoccales</taxon>
        <taxon>Geminicoccaceae</taxon>
        <taxon>Benzoatithermus</taxon>
    </lineage>
</organism>